<keyword evidence="2" id="KW-1185">Reference proteome</keyword>
<accession>A0A3P7DKF4</accession>
<organism evidence="1 2">
    <name type="scientific">Wuchereria bancrofti</name>
    <dbReference type="NCBI Taxonomy" id="6293"/>
    <lineage>
        <taxon>Eukaryota</taxon>
        <taxon>Metazoa</taxon>
        <taxon>Ecdysozoa</taxon>
        <taxon>Nematoda</taxon>
        <taxon>Chromadorea</taxon>
        <taxon>Rhabditida</taxon>
        <taxon>Spirurina</taxon>
        <taxon>Spiruromorpha</taxon>
        <taxon>Filarioidea</taxon>
        <taxon>Onchocercidae</taxon>
        <taxon>Wuchereria</taxon>
    </lineage>
</organism>
<dbReference type="Proteomes" id="UP000270924">
    <property type="component" value="Unassembled WGS sequence"/>
</dbReference>
<dbReference type="AlphaFoldDB" id="A0A3P7DKF4"/>
<dbReference type="SUPFAM" id="SSF47473">
    <property type="entry name" value="EF-hand"/>
    <property type="match status" value="1"/>
</dbReference>
<dbReference type="InterPro" id="IPR011992">
    <property type="entry name" value="EF-hand-dom_pair"/>
</dbReference>
<gene>
    <name evidence="1" type="ORF">WBA_LOCUS3229</name>
</gene>
<reference evidence="1 2" key="1">
    <citation type="submission" date="2018-11" db="EMBL/GenBank/DDBJ databases">
        <authorList>
            <consortium name="Pathogen Informatics"/>
        </authorList>
    </citation>
    <scope>NUCLEOTIDE SEQUENCE [LARGE SCALE GENOMIC DNA]</scope>
</reference>
<dbReference type="Gene3D" id="1.10.238.10">
    <property type="entry name" value="EF-hand"/>
    <property type="match status" value="1"/>
</dbReference>
<protein>
    <recommendedName>
        <fullName evidence="3">EF-hand domain-containing protein</fullName>
    </recommendedName>
</protein>
<evidence type="ECO:0000313" key="1">
    <source>
        <dbReference type="EMBL" id="VDM09843.1"/>
    </source>
</evidence>
<dbReference type="OrthoDB" id="5874620at2759"/>
<evidence type="ECO:0000313" key="2">
    <source>
        <dbReference type="Proteomes" id="UP000270924"/>
    </source>
</evidence>
<proteinExistence type="predicted"/>
<dbReference type="EMBL" id="UYWW01001050">
    <property type="protein sequence ID" value="VDM09843.1"/>
    <property type="molecule type" value="Genomic_DNA"/>
</dbReference>
<dbReference type="InParanoid" id="A0A3P7DKF4"/>
<name>A0A3P7DKF4_WUCBA</name>
<sequence>MTTSVLDDENVHVKELNRLFLSCVKNGDTHLDATGLRDLCIKLNLCSFTDVILERILSGCTVVDFTIFKERFMQLLPDIISVSTVAENLENNAEKNLSELGIEPCGFLTRYDIRILCGHTPELNSLGIMEIDKLFDHADTSHMGRITLAQFLAQYQMQKRLSE</sequence>
<evidence type="ECO:0008006" key="3">
    <source>
        <dbReference type="Google" id="ProtNLM"/>
    </source>
</evidence>
<feature type="non-terminal residue" evidence="1">
    <location>
        <position position="163"/>
    </location>
</feature>